<feature type="transmembrane region" description="Helical" evidence="6">
    <location>
        <begin position="87"/>
        <end position="107"/>
    </location>
</feature>
<evidence type="ECO:0000313" key="8">
    <source>
        <dbReference type="EMBL" id="SDG84727.1"/>
    </source>
</evidence>
<name>A0A1G7XKQ3_9RHOO</name>
<comment type="subcellular location">
    <subcellularLocation>
        <location evidence="1">Cell membrane</location>
        <topology evidence="1">Multi-pass membrane protein</topology>
    </subcellularLocation>
</comment>
<dbReference type="GO" id="GO:0022904">
    <property type="term" value="P:respiratory electron transport chain"/>
    <property type="evidence" value="ECO:0007669"/>
    <property type="project" value="InterPro"/>
</dbReference>
<evidence type="ECO:0000256" key="3">
    <source>
        <dbReference type="ARBA" id="ARBA00022692"/>
    </source>
</evidence>
<dbReference type="InterPro" id="IPR011577">
    <property type="entry name" value="Cyt_b561_bac/Ni-Hgenase"/>
</dbReference>
<protein>
    <submittedName>
        <fullName evidence="8">Cytochrome b/b6/petB</fullName>
    </submittedName>
</protein>
<reference evidence="8 9" key="1">
    <citation type="submission" date="2016-10" db="EMBL/GenBank/DDBJ databases">
        <authorList>
            <person name="de Groot N.N."/>
        </authorList>
    </citation>
    <scope>NUCLEOTIDE SEQUENCE [LARGE SCALE GENOMIC DNA]</scope>
    <source>
        <strain evidence="8 9">DSM 5885</strain>
    </source>
</reference>
<dbReference type="EMBL" id="FNCY01000002">
    <property type="protein sequence ID" value="SDG84727.1"/>
    <property type="molecule type" value="Genomic_DNA"/>
</dbReference>
<evidence type="ECO:0000256" key="6">
    <source>
        <dbReference type="SAM" id="Phobius"/>
    </source>
</evidence>
<organism evidence="8 9">
    <name type="scientific">Propionivibrio dicarboxylicus</name>
    <dbReference type="NCBI Taxonomy" id="83767"/>
    <lineage>
        <taxon>Bacteria</taxon>
        <taxon>Pseudomonadati</taxon>
        <taxon>Pseudomonadota</taxon>
        <taxon>Betaproteobacteria</taxon>
        <taxon>Rhodocyclales</taxon>
        <taxon>Rhodocyclaceae</taxon>
        <taxon>Propionivibrio</taxon>
    </lineage>
</organism>
<dbReference type="GO" id="GO:0005886">
    <property type="term" value="C:plasma membrane"/>
    <property type="evidence" value="ECO:0007669"/>
    <property type="project" value="UniProtKB-SubCell"/>
</dbReference>
<feature type="transmembrane region" description="Helical" evidence="6">
    <location>
        <begin position="50"/>
        <end position="67"/>
    </location>
</feature>
<dbReference type="Pfam" id="PF01292">
    <property type="entry name" value="Ni_hydr_CYTB"/>
    <property type="match status" value="1"/>
</dbReference>
<feature type="non-terminal residue" evidence="8">
    <location>
        <position position="1"/>
    </location>
</feature>
<keyword evidence="2" id="KW-1003">Cell membrane</keyword>
<sequence length="126" mass="14444">FVPKPPGILQRIIVQARWYAIGIFRDEPHPHEPSPAEHFNALQAITYWKVMYLLMPLILITGLIYLYPEFAPDSLFGFDGLLPVAMLHYLAAVAILLFMLSHIYLGTTGKTVGQMFKMMFTGWHEH</sequence>
<keyword evidence="5 6" id="KW-0472">Membrane</keyword>
<dbReference type="InterPro" id="IPR016174">
    <property type="entry name" value="Di-haem_cyt_TM"/>
</dbReference>
<keyword evidence="4 6" id="KW-1133">Transmembrane helix</keyword>
<keyword evidence="9" id="KW-1185">Reference proteome</keyword>
<dbReference type="AlphaFoldDB" id="A0A1G7XKQ3"/>
<dbReference type="GO" id="GO:0020037">
    <property type="term" value="F:heme binding"/>
    <property type="evidence" value="ECO:0007669"/>
    <property type="project" value="TreeGrafter"/>
</dbReference>
<evidence type="ECO:0000259" key="7">
    <source>
        <dbReference type="Pfam" id="PF01292"/>
    </source>
</evidence>
<proteinExistence type="predicted"/>
<dbReference type="Proteomes" id="UP000198607">
    <property type="component" value="Unassembled WGS sequence"/>
</dbReference>
<dbReference type="Gene3D" id="1.20.950.20">
    <property type="entry name" value="Transmembrane di-heme cytochromes, Chain C"/>
    <property type="match status" value="1"/>
</dbReference>
<dbReference type="InterPro" id="IPR051542">
    <property type="entry name" value="Hydrogenase_cytochrome"/>
</dbReference>
<dbReference type="GO" id="GO:0009055">
    <property type="term" value="F:electron transfer activity"/>
    <property type="evidence" value="ECO:0007669"/>
    <property type="project" value="InterPro"/>
</dbReference>
<gene>
    <name evidence="8" type="ORF">SAMN05660652_00718</name>
</gene>
<evidence type="ECO:0000256" key="5">
    <source>
        <dbReference type="ARBA" id="ARBA00023136"/>
    </source>
</evidence>
<dbReference type="PANTHER" id="PTHR30485">
    <property type="entry name" value="NI/FE-HYDROGENASE 1 B-TYPE CYTOCHROME SUBUNIT"/>
    <property type="match status" value="1"/>
</dbReference>
<dbReference type="SUPFAM" id="SSF81342">
    <property type="entry name" value="Transmembrane di-heme cytochromes"/>
    <property type="match status" value="1"/>
</dbReference>
<evidence type="ECO:0000313" key="9">
    <source>
        <dbReference type="Proteomes" id="UP000198607"/>
    </source>
</evidence>
<keyword evidence="3 6" id="KW-0812">Transmembrane</keyword>
<feature type="domain" description="Cytochrome b561 bacterial/Ni-hydrogenase" evidence="7">
    <location>
        <begin position="12"/>
        <end position="122"/>
    </location>
</feature>
<dbReference type="RefSeq" id="WP_176785740.1">
    <property type="nucleotide sequence ID" value="NZ_FNCY01000002.1"/>
</dbReference>
<accession>A0A1G7XKQ3</accession>
<evidence type="ECO:0000256" key="1">
    <source>
        <dbReference type="ARBA" id="ARBA00004651"/>
    </source>
</evidence>
<evidence type="ECO:0000256" key="2">
    <source>
        <dbReference type="ARBA" id="ARBA00022475"/>
    </source>
</evidence>
<dbReference type="PANTHER" id="PTHR30485:SF1">
    <property type="entry name" value="CYTOCHROME YDHU-RELATED"/>
    <property type="match status" value="1"/>
</dbReference>
<evidence type="ECO:0000256" key="4">
    <source>
        <dbReference type="ARBA" id="ARBA00022989"/>
    </source>
</evidence>